<feature type="region of interest" description="Disordered" evidence="1">
    <location>
        <begin position="58"/>
        <end position="180"/>
    </location>
</feature>
<reference evidence="2" key="1">
    <citation type="submission" date="2019-07" db="EMBL/GenBank/DDBJ databases">
        <authorList>
            <person name="Dittberner H."/>
        </authorList>
    </citation>
    <scope>NUCLEOTIDE SEQUENCE [LARGE SCALE GENOMIC DNA]</scope>
</reference>
<evidence type="ECO:0000256" key="1">
    <source>
        <dbReference type="SAM" id="MobiDB-lite"/>
    </source>
</evidence>
<sequence length="180" mass="20239">MPGPNNSKENQSRRTKPKENKPEFNSTKTSTNTHSGQEILHTARSIEDCQATIHMDHSSFIPKRNSPEKTYGPDFNILKTNQKESSHELTQPSFLTHQGSKTSRDFTQTQPDPPNGFKHSQHVSLSPKRKVTHPTKLELLNLNHSISPEDPTRPNTSEDLMFIEDSPANAREAPPLKPNG</sequence>
<feature type="compositionally biased region" description="Polar residues" evidence="1">
    <location>
        <begin position="23"/>
        <end position="36"/>
    </location>
</feature>
<comment type="caution">
    <text evidence="2">The sequence shown here is derived from an EMBL/GenBank/DDBJ whole genome shotgun (WGS) entry which is preliminary data.</text>
</comment>
<dbReference type="EMBL" id="CABITT030000001">
    <property type="protein sequence ID" value="VVA92442.1"/>
    <property type="molecule type" value="Genomic_DNA"/>
</dbReference>
<evidence type="ECO:0000313" key="3">
    <source>
        <dbReference type="Proteomes" id="UP000489600"/>
    </source>
</evidence>
<dbReference type="Proteomes" id="UP000489600">
    <property type="component" value="Unassembled WGS sequence"/>
</dbReference>
<protein>
    <submittedName>
        <fullName evidence="2">Uncharacterized protein</fullName>
    </submittedName>
</protein>
<keyword evidence="3" id="KW-1185">Reference proteome</keyword>
<accession>A0A565ASV6</accession>
<organism evidence="2 3">
    <name type="scientific">Arabis nemorensis</name>
    <dbReference type="NCBI Taxonomy" id="586526"/>
    <lineage>
        <taxon>Eukaryota</taxon>
        <taxon>Viridiplantae</taxon>
        <taxon>Streptophyta</taxon>
        <taxon>Embryophyta</taxon>
        <taxon>Tracheophyta</taxon>
        <taxon>Spermatophyta</taxon>
        <taxon>Magnoliopsida</taxon>
        <taxon>eudicotyledons</taxon>
        <taxon>Gunneridae</taxon>
        <taxon>Pentapetalae</taxon>
        <taxon>rosids</taxon>
        <taxon>malvids</taxon>
        <taxon>Brassicales</taxon>
        <taxon>Brassicaceae</taxon>
        <taxon>Arabideae</taxon>
        <taxon>Arabis</taxon>
    </lineage>
</organism>
<gene>
    <name evidence="2" type="ORF">ANE_LOCUS2887</name>
</gene>
<name>A0A565ASV6_9BRAS</name>
<evidence type="ECO:0000313" key="2">
    <source>
        <dbReference type="EMBL" id="VVA92442.1"/>
    </source>
</evidence>
<feature type="compositionally biased region" description="Polar residues" evidence="1">
    <location>
        <begin position="88"/>
        <end position="110"/>
    </location>
</feature>
<feature type="region of interest" description="Disordered" evidence="1">
    <location>
        <begin position="1"/>
        <end position="44"/>
    </location>
</feature>
<proteinExistence type="predicted"/>
<dbReference type="AlphaFoldDB" id="A0A565ASV6"/>